<accession>A0A0X3BII8</accession>
<protein>
    <submittedName>
        <fullName evidence="1">Uncharacterized protein</fullName>
    </submittedName>
</protein>
<reference evidence="1 2" key="1">
    <citation type="submission" date="2016-01" db="EMBL/GenBank/DDBJ databases">
        <authorList>
            <person name="Manzoor S."/>
        </authorList>
    </citation>
    <scope>NUCLEOTIDE SEQUENCE [LARGE SCALE GENOMIC DNA]</scope>
    <source>
        <strain evidence="1">Methanoculleus sp MAB1</strain>
    </source>
</reference>
<dbReference type="Proteomes" id="UP000069850">
    <property type="component" value="Chromosome 1"/>
</dbReference>
<dbReference type="AlphaFoldDB" id="A0A0X3BII8"/>
<organism evidence="1 2">
    <name type="scientific">Methanoculleus bourgensis</name>
    <dbReference type="NCBI Taxonomy" id="83986"/>
    <lineage>
        <taxon>Archaea</taxon>
        <taxon>Methanobacteriati</taxon>
        <taxon>Methanobacteriota</taxon>
        <taxon>Stenosarchaea group</taxon>
        <taxon>Methanomicrobia</taxon>
        <taxon>Methanomicrobiales</taxon>
        <taxon>Methanomicrobiaceae</taxon>
        <taxon>Methanoculleus</taxon>
    </lineage>
</organism>
<dbReference type="EMBL" id="LT158599">
    <property type="protein sequence ID" value="CVK31986.1"/>
    <property type="molecule type" value="Genomic_DNA"/>
</dbReference>
<evidence type="ECO:0000313" key="1">
    <source>
        <dbReference type="EMBL" id="CVK31986.1"/>
    </source>
</evidence>
<gene>
    <name evidence="1" type="ORF">MMAB1_0772</name>
</gene>
<evidence type="ECO:0000313" key="2">
    <source>
        <dbReference type="Proteomes" id="UP000069850"/>
    </source>
</evidence>
<sequence>MLIHGYGPLESLCLKILYTASREAGLILSHGAAGQPEGSGARAGTGGCGPVVGPVALPPRLSFLRTGSRRGR</sequence>
<proteinExistence type="predicted"/>
<name>A0A0X3BII8_9EURY</name>
<dbReference type="KEGG" id="mema:MMAB1_0772"/>